<evidence type="ECO:0000259" key="3">
    <source>
        <dbReference type="Pfam" id="PF16795"/>
    </source>
</evidence>
<dbReference type="InterPro" id="IPR011010">
    <property type="entry name" value="DNA_brk_join_enz"/>
</dbReference>
<dbReference type="SUPFAM" id="SSF56349">
    <property type="entry name" value="DNA breaking-rejoining enzymes"/>
    <property type="match status" value="1"/>
</dbReference>
<evidence type="ECO:0000313" key="4">
    <source>
        <dbReference type="EMBL" id="AGX15331.1"/>
    </source>
</evidence>
<evidence type="ECO:0000256" key="2">
    <source>
        <dbReference type="SAM" id="MobiDB-lite"/>
    </source>
</evidence>
<dbReference type="InterPro" id="IPR031857">
    <property type="entry name" value="Integrase_SSV1_C"/>
</dbReference>
<dbReference type="GO" id="GO:0015074">
    <property type="term" value="P:DNA integration"/>
    <property type="evidence" value="ECO:0007669"/>
    <property type="project" value="InterPro"/>
</dbReference>
<feature type="region of interest" description="Disordered" evidence="2">
    <location>
        <begin position="1"/>
        <end position="27"/>
    </location>
</feature>
<proteinExistence type="predicted"/>
<reference evidence="4" key="1">
    <citation type="journal article" date="2014" name="Environ. Microbiol.">
        <title>Extracellular membrane vesicles harbouring viral genomes.</title>
        <authorList>
            <person name="Gaudin M."/>
            <person name="Krupovic M."/>
            <person name="Marguet E."/>
            <person name="Gauliard E."/>
            <person name="Cvirkaite-Krupovic V."/>
            <person name="Le Cam E."/>
            <person name="Oberto J."/>
            <person name="Forterre P."/>
        </authorList>
    </citation>
    <scope>NUCLEOTIDE SEQUENCE</scope>
    <source>
        <strain evidence="4">30-1</strain>
        <plasmid evidence="4">pTN3</plasmid>
    </source>
</reference>
<dbReference type="AlphaFoldDB" id="U3RPM8"/>
<feature type="domain" description="Integrase SSV1 C-terminal" evidence="3">
    <location>
        <begin position="249"/>
        <end position="444"/>
    </location>
</feature>
<keyword evidence="4" id="KW-0614">Plasmid</keyword>
<dbReference type="RefSeq" id="WP_022547007.1">
    <property type="nucleotide sequence ID" value="NC_022527.1"/>
</dbReference>
<protein>
    <submittedName>
        <fullName evidence="4">SSV1-like integrase</fullName>
    </submittedName>
</protein>
<dbReference type="GO" id="GO:0006310">
    <property type="term" value="P:DNA recombination"/>
    <property type="evidence" value="ECO:0007669"/>
    <property type="project" value="UniProtKB-KW"/>
</dbReference>
<organism evidence="4">
    <name type="scientific">Thermococcus nautili</name>
    <dbReference type="NCBI Taxonomy" id="195522"/>
    <lineage>
        <taxon>Archaea</taxon>
        <taxon>Methanobacteriati</taxon>
        <taxon>Methanobacteriota</taxon>
        <taxon>Thermococci</taxon>
        <taxon>Thermococcales</taxon>
        <taxon>Thermococcaceae</taxon>
        <taxon>Thermococcus</taxon>
    </lineage>
</organism>
<dbReference type="Gene3D" id="1.10.443.10">
    <property type="entry name" value="Intergrase catalytic core"/>
    <property type="match status" value="1"/>
</dbReference>
<name>U3RPM8_9EURY</name>
<geneLocation type="plasmid" evidence="4">
    <name>pTN3</name>
</geneLocation>
<sequence>MVKSGGVYVHSQATGEEQAGARKRRRPRRLSPRLYITLPPEIYRKAKERWDNVSRIIASLLEVALAEDLTVEEVVTAVTLLRSGALVVNSPSSAGVAEPGQRRWTQDALFSPNEGLSRQNDNKEEPSADNVFTGKALIDSTAKIHYGRDRQKYIEWVKRRTPSMADKYISLLDKYLWGKKANTPEDLRRIVEAIPPTRGGFPNRHAYMALRSYINFLVDTGKLRKSEAIDFKAVIPNVKTNARAESAKVITVEDIREMFNQLKGKNETILRARKLYLKLLAFTGLRGDEVRELMNQFDPRVIDETFKAFGLPEEYKEKIAVYDMERVKIKTRRSQTKRGYVAVFPAELVPELEWFRSTGYKLTADNSDKHKLFRDSKEVKDLALLRKFWQNFMNDNVMSTVPNPPADTWHLIEFLQGRAPKNVGGRNYRWNVKNAVRIYYYMVDKLKEELGILEL</sequence>
<accession>U3RPM8</accession>
<evidence type="ECO:0000256" key="1">
    <source>
        <dbReference type="ARBA" id="ARBA00023172"/>
    </source>
</evidence>
<dbReference type="InterPro" id="IPR013762">
    <property type="entry name" value="Integrase-like_cat_sf"/>
</dbReference>
<dbReference type="Pfam" id="PF16795">
    <property type="entry name" value="Phage_integr_3"/>
    <property type="match status" value="1"/>
</dbReference>
<dbReference type="EMBL" id="KF527230">
    <property type="protein sequence ID" value="AGX15331.1"/>
    <property type="molecule type" value="Genomic_DNA"/>
</dbReference>
<dbReference type="GO" id="GO:0003677">
    <property type="term" value="F:DNA binding"/>
    <property type="evidence" value="ECO:0007669"/>
    <property type="project" value="InterPro"/>
</dbReference>
<gene>
    <name evidence="4" type="ORF">TNaP3-17</name>
</gene>
<keyword evidence="1" id="KW-0233">DNA recombination</keyword>